<feature type="binding site" evidence="12">
    <location>
        <position position="142"/>
    </location>
    <ligand>
        <name>[2Fe-2S] cluster</name>
        <dbReference type="ChEBI" id="CHEBI:190135"/>
        <label>2</label>
    </ligand>
</feature>
<comment type="similarity">
    <text evidence="2">Belongs to the xanthine dehydrogenase family.</text>
</comment>
<dbReference type="InterPro" id="IPR016167">
    <property type="entry name" value="FAD-bd_PCMH_sub1"/>
</dbReference>
<keyword evidence="11" id="KW-0274">FAD</keyword>
<dbReference type="FunFam" id="3.10.20.30:FF:000012">
    <property type="entry name" value="Xanthine dehydrogenase/oxidase"/>
    <property type="match status" value="1"/>
</dbReference>
<dbReference type="Gene3D" id="3.30.43.10">
    <property type="entry name" value="Uridine Diphospho-n-acetylenolpyruvylglucosamine Reductase, domain 2"/>
    <property type="match status" value="1"/>
</dbReference>
<dbReference type="PANTHER" id="PTHR11908:SF139">
    <property type="entry name" value="XANTHINE DEHYDROGENASE-RELATED"/>
    <property type="match status" value="1"/>
</dbReference>
<comment type="cofactor">
    <cofactor evidence="10">
        <name>[2Fe-2S] cluster</name>
        <dbReference type="ChEBI" id="CHEBI:190135"/>
    </cofactor>
</comment>
<feature type="binding site" evidence="12">
    <location>
        <position position="144"/>
    </location>
    <ligand>
        <name>[2Fe-2S] cluster</name>
        <dbReference type="ChEBI" id="CHEBI:190135"/>
        <label>2</label>
    </ligand>
</feature>
<keyword evidence="9" id="KW-0520">NAD</keyword>
<feature type="domain" description="FAD-binding PCMH-type" evidence="13">
    <location>
        <begin position="214"/>
        <end position="387"/>
    </location>
</feature>
<sequence length="1166" mass="129386">MSIIFFNVNGKDIQESNVDPELTLGYYLRNTLNLRGTKLGCEEGVCGSCTVVLSTWDHSKNRPIFNAVNACLVPLFHCHRCFIITIEGVPPGNVIKERMARGHAAQCGFCSPGFVMSAYALLRTAKNPTIAQINRAISANLCRCTGYRPILEALQSFMNQGCCGGKINGKCCKDEESSQKLSDFSDFPNFDPTQELIFPPSLIVYQEKQQIIHFKGRNIELYLPQNIEALLQIINQNPNSKIVSSAMITRLISSQGFRKDTWISIKNVEEFNKIEISDDWITVGSGNSLKILVDLLIENMNEETIRVEIGRFFENYSSPQVFNFASWIGSILMGAKSKSSVSDLLILLMVLKPEFELISGTKILLNDLLYNSNDKVVKNIRINRNIHGNLKLLKLGESAENDSTIFNFSALDDSIFIGLGGIPKPWDGIQFKDIIEKESLLISPKPLNFSKALNSTQIFGPSKLESVGRPIANVYNERTVSGDANFVNDTGSFKNAVHLGFVISTVPHAKIINIDISEATKIEGVYGYLDIRDVRGDNQPGLSSDDIPDDTKIFADGKVESVGQIIGVIGACDVVLARRAAKLVKIEYENLPSIVDFKEAIKQNLLLGKPLIFGCEEREFEAISSESIFEGEIHLGGQEHYYLETQSSLAIAGEAGEIVVHCSTQATSFTQLMISKFLDIPANKIIVKTKRLGGAFGGKVSNSAWIACIAALASKYFKSPVYANLSRSEDIQITGKRHEAFAKYRVGIDKNGRIEWCHYKVWLNGGWSIDHTEMVLFVMGIKIDDVYNMGKVRFDGFPVKTNTCSNTAFRGYGTPQAKLINDGIIRRIAWELGKSLEEVQEINMMNEGGKTFLGNVLHSFKLRECWENCKELADFENRQEYIEVFNKEHRNLKRGIALSGVKFGLPHPGSTAHGIASILINLDGSIQLTIGGTEMGQGLNTKMLQIASEKLNRPIETITIIDTSTDKITNAPETGGSQNTDTNGLAVIACCDRILKSGLEKILEKNNGDWMKSVKEAFNSFVPLQCTEYGIVNREQFGVSENDNPYFTTGACCVEVEVDILTGFNRLIRVDIVMDVGESINPAIDIGQIEGAFMQAYGYVTCEKLTFDKSTGKLEQAQAGKYKIPRSTMIPKDFRVKLLGTNKANNAQVYSSKLENHFLIDYFREL</sequence>
<feature type="binding site" evidence="12">
    <location>
        <position position="110"/>
    </location>
    <ligand>
        <name>[2Fe-2S] cluster</name>
        <dbReference type="ChEBI" id="CHEBI:190135"/>
        <label>2</label>
    </ligand>
</feature>
<dbReference type="PIRSF" id="PIRSF000127">
    <property type="entry name" value="Xanthine_DH"/>
    <property type="match status" value="1"/>
</dbReference>
<keyword evidence="11" id="KW-0285">Flavoprotein</keyword>
<feature type="binding site" evidence="12">
    <location>
        <position position="665"/>
    </location>
    <ligand>
        <name>Mo-molybdopterin</name>
        <dbReference type="ChEBI" id="CHEBI:71302"/>
    </ligand>
    <ligandPart>
        <name>Mo</name>
        <dbReference type="ChEBI" id="CHEBI:28685"/>
    </ligandPart>
</feature>
<keyword evidence="5 12" id="KW-0479">Metal-binding</keyword>
<dbReference type="SUPFAM" id="SSF54665">
    <property type="entry name" value="CO dehydrogenase molybdoprotein N-domain-like"/>
    <property type="match status" value="1"/>
</dbReference>
<evidence type="ECO:0000256" key="6">
    <source>
        <dbReference type="ARBA" id="ARBA00023002"/>
    </source>
</evidence>
<dbReference type="PROSITE" id="PS51387">
    <property type="entry name" value="FAD_PCMH"/>
    <property type="match status" value="1"/>
</dbReference>
<dbReference type="Gene3D" id="1.10.150.120">
    <property type="entry name" value="[2Fe-2S]-binding domain"/>
    <property type="match status" value="1"/>
</dbReference>
<dbReference type="InterPro" id="IPR002346">
    <property type="entry name" value="Mopterin_DH_FAD-bd"/>
</dbReference>
<gene>
    <name evidence="14" type="ORF">CAMP_LOCUS14960</name>
</gene>
<dbReference type="Pfam" id="PF02738">
    <property type="entry name" value="MoCoBD_1"/>
    <property type="match status" value="1"/>
</dbReference>
<dbReference type="InterPro" id="IPR016166">
    <property type="entry name" value="FAD-bd_PCMH"/>
</dbReference>
<dbReference type="Gene3D" id="3.10.20.30">
    <property type="match status" value="1"/>
</dbReference>
<dbReference type="Pfam" id="PF00941">
    <property type="entry name" value="FAD_binding_5"/>
    <property type="match status" value="1"/>
</dbReference>
<keyword evidence="3 12" id="KW-0500">Molybdenum</keyword>
<dbReference type="InterPro" id="IPR036318">
    <property type="entry name" value="FAD-bd_PCMH-like_sf"/>
</dbReference>
<dbReference type="InterPro" id="IPR016169">
    <property type="entry name" value="FAD-bd_PCMH_sub2"/>
</dbReference>
<dbReference type="Gene3D" id="3.90.1170.50">
    <property type="entry name" value="Aldehyde oxidase/xanthine dehydrogenase, a/b hammerhead"/>
    <property type="match status" value="1"/>
</dbReference>
<dbReference type="SUPFAM" id="SSF54292">
    <property type="entry name" value="2Fe-2S ferredoxin-like"/>
    <property type="match status" value="1"/>
</dbReference>
<dbReference type="InterPro" id="IPR036856">
    <property type="entry name" value="Ald_Oxase/Xan_DH_a/b_sf"/>
</dbReference>
<reference evidence="14" key="1">
    <citation type="submission" date="2022-11" db="EMBL/GenBank/DDBJ databases">
        <authorList>
            <person name="Kikuchi T."/>
        </authorList>
    </citation>
    <scope>NUCLEOTIDE SEQUENCE</scope>
    <source>
        <strain evidence="14">PS1010</strain>
    </source>
</reference>
<dbReference type="Pfam" id="PF00111">
    <property type="entry name" value="Fer2"/>
    <property type="match status" value="1"/>
</dbReference>
<evidence type="ECO:0000256" key="4">
    <source>
        <dbReference type="ARBA" id="ARBA00022714"/>
    </source>
</evidence>
<evidence type="ECO:0000256" key="10">
    <source>
        <dbReference type="ARBA" id="ARBA00034078"/>
    </source>
</evidence>
<dbReference type="InterPro" id="IPR008274">
    <property type="entry name" value="AldOxase/xan_DH_MoCoBD1"/>
</dbReference>
<dbReference type="SUPFAM" id="SSF56003">
    <property type="entry name" value="Molybdenum cofactor-binding domain"/>
    <property type="match status" value="1"/>
</dbReference>
<protein>
    <recommendedName>
        <fullName evidence="13">FAD-binding PCMH-type domain-containing protein</fullName>
    </recommendedName>
</protein>
<keyword evidence="6" id="KW-0560">Oxidoreductase</keyword>
<comment type="cofactor">
    <cofactor evidence="12">
        <name>Mo-molybdopterin</name>
        <dbReference type="ChEBI" id="CHEBI:71302"/>
    </cofactor>
    <text evidence="12">Binds 1 Mo-molybdopterin (Mo-MPT) cofactor per subunit.</text>
</comment>
<evidence type="ECO:0000256" key="9">
    <source>
        <dbReference type="ARBA" id="ARBA00023027"/>
    </source>
</evidence>
<feature type="binding site" evidence="12">
    <location>
        <position position="696"/>
    </location>
    <ligand>
        <name>Mo-molybdopterin</name>
        <dbReference type="ChEBI" id="CHEBI:71302"/>
    </ligand>
    <ligandPart>
        <name>Mo</name>
        <dbReference type="ChEBI" id="CHEBI:28685"/>
    </ligandPart>
</feature>
<feature type="binding site" evidence="12">
    <location>
        <position position="976"/>
    </location>
    <ligand>
        <name>Mo-molybdopterin</name>
        <dbReference type="ChEBI" id="CHEBI:71302"/>
    </ligand>
    <ligandPart>
        <name>Mo</name>
        <dbReference type="ChEBI" id="CHEBI:28685"/>
    </ligandPart>
</feature>
<name>A0A9P1IZL8_9PELO</name>
<dbReference type="InterPro" id="IPR001041">
    <property type="entry name" value="2Fe-2S_ferredoxin-type"/>
</dbReference>
<dbReference type="InterPro" id="IPR036010">
    <property type="entry name" value="2Fe-2S_ferredoxin-like_sf"/>
</dbReference>
<evidence type="ECO:0000256" key="3">
    <source>
        <dbReference type="ARBA" id="ARBA00022505"/>
    </source>
</evidence>
<dbReference type="SUPFAM" id="SSF47741">
    <property type="entry name" value="CO dehydrogenase ISP C-domain like"/>
    <property type="match status" value="1"/>
</dbReference>
<dbReference type="InterPro" id="IPR012675">
    <property type="entry name" value="Beta-grasp_dom_sf"/>
</dbReference>
<dbReference type="Proteomes" id="UP001152747">
    <property type="component" value="Unassembled WGS sequence"/>
</dbReference>
<accession>A0A9P1IZL8</accession>
<comment type="caution">
    <text evidence="14">The sequence shown here is derived from an EMBL/GenBank/DDBJ whole genome shotgun (WGS) entry which is preliminary data.</text>
</comment>
<keyword evidence="4 12" id="KW-0001">2Fe-2S</keyword>
<dbReference type="Gene3D" id="3.30.465.10">
    <property type="match status" value="1"/>
</dbReference>
<dbReference type="OrthoDB" id="8300278at2759"/>
<dbReference type="FunFam" id="3.30.365.10:FF:000002">
    <property type="entry name" value="Xanthine dehydrogenase oxidase"/>
    <property type="match status" value="1"/>
</dbReference>
<dbReference type="FunFam" id="1.10.150.120:FF:000008">
    <property type="entry name" value="Probable aldehyde oxidase gad-3"/>
    <property type="match status" value="1"/>
</dbReference>
<evidence type="ECO:0000256" key="11">
    <source>
        <dbReference type="PIRSR" id="PIRSR000127-2"/>
    </source>
</evidence>
<dbReference type="PANTHER" id="PTHR11908">
    <property type="entry name" value="XANTHINE DEHYDROGENASE"/>
    <property type="match status" value="1"/>
</dbReference>
<dbReference type="InterPro" id="IPR006058">
    <property type="entry name" value="2Fe2S_fd_BS"/>
</dbReference>
<evidence type="ECO:0000313" key="15">
    <source>
        <dbReference type="Proteomes" id="UP001152747"/>
    </source>
</evidence>
<dbReference type="GO" id="GO:0071949">
    <property type="term" value="F:FAD binding"/>
    <property type="evidence" value="ECO:0007669"/>
    <property type="project" value="InterPro"/>
</dbReference>
<dbReference type="FunFam" id="3.30.365.10:FF:000001">
    <property type="entry name" value="Xanthine dehydrogenase oxidase"/>
    <property type="match status" value="1"/>
</dbReference>
<dbReference type="InterPro" id="IPR036884">
    <property type="entry name" value="2Fe-2S-bd_dom_sf"/>
</dbReference>
<dbReference type="InterPro" id="IPR000674">
    <property type="entry name" value="Ald_Oxase/Xan_DH_a/b"/>
</dbReference>
<organism evidence="14 15">
    <name type="scientific">Caenorhabditis angaria</name>
    <dbReference type="NCBI Taxonomy" id="860376"/>
    <lineage>
        <taxon>Eukaryota</taxon>
        <taxon>Metazoa</taxon>
        <taxon>Ecdysozoa</taxon>
        <taxon>Nematoda</taxon>
        <taxon>Chromadorea</taxon>
        <taxon>Rhabditida</taxon>
        <taxon>Rhabditina</taxon>
        <taxon>Rhabditomorpha</taxon>
        <taxon>Rhabditoidea</taxon>
        <taxon>Rhabditidae</taxon>
        <taxon>Peloderinae</taxon>
        <taxon>Caenorhabditis</taxon>
    </lineage>
</organism>
<feature type="binding site" evidence="11">
    <location>
        <position position="394"/>
    </location>
    <ligand>
        <name>FAD</name>
        <dbReference type="ChEBI" id="CHEBI:57692"/>
    </ligand>
</feature>
<dbReference type="EMBL" id="CANHGI010000005">
    <property type="protein sequence ID" value="CAI5452323.1"/>
    <property type="molecule type" value="Genomic_DNA"/>
</dbReference>
<evidence type="ECO:0000313" key="14">
    <source>
        <dbReference type="EMBL" id="CAI5452323.1"/>
    </source>
</evidence>
<keyword evidence="8 12" id="KW-0411">Iron-sulfur</keyword>
<dbReference type="GO" id="GO:0051537">
    <property type="term" value="F:2 iron, 2 sulfur cluster binding"/>
    <property type="evidence" value="ECO:0007669"/>
    <property type="project" value="UniProtKB-KW"/>
</dbReference>
<evidence type="ECO:0000256" key="1">
    <source>
        <dbReference type="ARBA" id="ARBA00001974"/>
    </source>
</evidence>
<dbReference type="Pfam" id="PF01799">
    <property type="entry name" value="Fer2_2"/>
    <property type="match status" value="1"/>
</dbReference>
<dbReference type="Pfam" id="PF20256">
    <property type="entry name" value="MoCoBD_2"/>
    <property type="match status" value="1"/>
</dbReference>
<evidence type="ECO:0000256" key="8">
    <source>
        <dbReference type="ARBA" id="ARBA00023014"/>
    </source>
</evidence>
<feature type="binding site" evidence="11">
    <location>
        <begin position="242"/>
        <end position="248"/>
    </location>
    <ligand>
        <name>FAD</name>
        <dbReference type="ChEBI" id="CHEBI:57692"/>
    </ligand>
</feature>
<dbReference type="InterPro" id="IPR037165">
    <property type="entry name" value="AldOxase/xan_DH_Mopterin-bd_sf"/>
</dbReference>
<feature type="binding site" evidence="12">
    <location>
        <position position="107"/>
    </location>
    <ligand>
        <name>[2Fe-2S] cluster</name>
        <dbReference type="ChEBI" id="CHEBI:190135"/>
        <label>2</label>
    </ligand>
</feature>
<dbReference type="GO" id="GO:0016491">
    <property type="term" value="F:oxidoreductase activity"/>
    <property type="evidence" value="ECO:0007669"/>
    <property type="project" value="UniProtKB-KW"/>
</dbReference>
<evidence type="ECO:0000259" key="13">
    <source>
        <dbReference type="PROSITE" id="PS51387"/>
    </source>
</evidence>
<evidence type="ECO:0000256" key="5">
    <source>
        <dbReference type="ARBA" id="ARBA00022723"/>
    </source>
</evidence>
<dbReference type="AlphaFoldDB" id="A0A9P1IZL8"/>
<keyword evidence="15" id="KW-1185">Reference proteome</keyword>
<comment type="cofactor">
    <cofactor evidence="12">
        <name>[2Fe-2S] cluster</name>
        <dbReference type="ChEBI" id="CHEBI:190135"/>
    </cofactor>
    <text evidence="12">Binds 2 [2Fe-2S] clusters.</text>
</comment>
<evidence type="ECO:0000256" key="7">
    <source>
        <dbReference type="ARBA" id="ARBA00023004"/>
    </source>
</evidence>
<keyword evidence="7 12" id="KW-0408">Iron</keyword>
<evidence type="ECO:0000256" key="2">
    <source>
        <dbReference type="ARBA" id="ARBA00006849"/>
    </source>
</evidence>
<feature type="binding site" evidence="12">
    <location>
        <position position="41"/>
    </location>
    <ligand>
        <name>[2Fe-2S] cluster</name>
        <dbReference type="ChEBI" id="CHEBI:190135"/>
        <label>1</label>
    </ligand>
</feature>
<dbReference type="InterPro" id="IPR046867">
    <property type="entry name" value="AldOxase/xan_DH_MoCoBD2"/>
</dbReference>
<feature type="binding site" evidence="12">
    <location>
        <position position="49"/>
    </location>
    <ligand>
        <name>[2Fe-2S] cluster</name>
        <dbReference type="ChEBI" id="CHEBI:190135"/>
        <label>1</label>
    </ligand>
</feature>
<dbReference type="PROSITE" id="PS00197">
    <property type="entry name" value="2FE2S_FER_1"/>
    <property type="match status" value="1"/>
</dbReference>
<dbReference type="Pfam" id="PF01315">
    <property type="entry name" value="Ald_Xan_dh_C"/>
    <property type="match status" value="1"/>
</dbReference>
<feature type="binding site" evidence="12">
    <location>
        <position position="810"/>
    </location>
    <ligand>
        <name>Mo-molybdopterin</name>
        <dbReference type="ChEBI" id="CHEBI:71302"/>
    </ligand>
    <ligandPart>
        <name>Mo</name>
        <dbReference type="ChEBI" id="CHEBI:28685"/>
    </ligandPart>
</feature>
<dbReference type="SMART" id="SM01008">
    <property type="entry name" value="Ald_Xan_dh_C"/>
    <property type="match status" value="1"/>
</dbReference>
<feature type="binding site" evidence="12">
    <location>
        <position position="71"/>
    </location>
    <ligand>
        <name>[2Fe-2S] cluster</name>
        <dbReference type="ChEBI" id="CHEBI:190135"/>
        <label>1</label>
    </ligand>
</feature>
<comment type="cofactor">
    <cofactor evidence="1 11">
        <name>FAD</name>
        <dbReference type="ChEBI" id="CHEBI:57692"/>
    </cofactor>
</comment>
<dbReference type="CDD" id="cd00207">
    <property type="entry name" value="fer2"/>
    <property type="match status" value="1"/>
</dbReference>
<dbReference type="GO" id="GO:0005506">
    <property type="term" value="F:iron ion binding"/>
    <property type="evidence" value="ECO:0007669"/>
    <property type="project" value="InterPro"/>
</dbReference>
<feature type="binding site" evidence="12">
    <location>
        <position position="46"/>
    </location>
    <ligand>
        <name>[2Fe-2S] cluster</name>
        <dbReference type="ChEBI" id="CHEBI:190135"/>
        <label>1</label>
    </ligand>
</feature>
<evidence type="ECO:0000256" key="12">
    <source>
        <dbReference type="PIRSR" id="PIRSR000127-3"/>
    </source>
</evidence>
<dbReference type="InterPro" id="IPR002888">
    <property type="entry name" value="2Fe-2S-bd"/>
</dbReference>
<proteinExistence type="inferred from homology"/>
<dbReference type="InterPro" id="IPR016208">
    <property type="entry name" value="Ald_Oxase/xanthine_DH-like"/>
</dbReference>
<dbReference type="Gene3D" id="3.30.365.10">
    <property type="entry name" value="Aldehyde oxidase/xanthine dehydrogenase, molybdopterin binding domain"/>
    <property type="match status" value="4"/>
</dbReference>
<dbReference type="SUPFAM" id="SSF56176">
    <property type="entry name" value="FAD-binding/transporter-associated domain-like"/>
    <property type="match status" value="1"/>
</dbReference>